<dbReference type="Proteomes" id="UP000772434">
    <property type="component" value="Unassembled WGS sequence"/>
</dbReference>
<organism evidence="1 2">
    <name type="scientific">Rhodocollybia butyracea</name>
    <dbReference type="NCBI Taxonomy" id="206335"/>
    <lineage>
        <taxon>Eukaryota</taxon>
        <taxon>Fungi</taxon>
        <taxon>Dikarya</taxon>
        <taxon>Basidiomycota</taxon>
        <taxon>Agaricomycotina</taxon>
        <taxon>Agaricomycetes</taxon>
        <taxon>Agaricomycetidae</taxon>
        <taxon>Agaricales</taxon>
        <taxon>Marasmiineae</taxon>
        <taxon>Omphalotaceae</taxon>
        <taxon>Rhodocollybia</taxon>
    </lineage>
</organism>
<dbReference type="AlphaFoldDB" id="A0A9P5PNK4"/>
<sequence length="194" mass="20791">MSPIHAYYLPADSTSAIDASHPVSVEQLSTLGWKLSSVGGGPDEIELAGRKVAQELGFPVTQEGCIVPFNFDLEINAATLAPEMAAILMKVAELENSDICLTNEAAVAITSGNLCIDVEDVTTAGWVRIHSGAGTLYRLPIGAKYRVAFDEKNRATAGVVFYKETISNVGWLVNKEIDNHPARQAYLAQVLGQT</sequence>
<dbReference type="InterPro" id="IPR014710">
    <property type="entry name" value="RmlC-like_jellyroll"/>
</dbReference>
<reference evidence="1" key="1">
    <citation type="submission" date="2020-11" db="EMBL/GenBank/DDBJ databases">
        <authorList>
            <consortium name="DOE Joint Genome Institute"/>
            <person name="Ahrendt S."/>
            <person name="Riley R."/>
            <person name="Andreopoulos W."/>
            <person name="Labutti K."/>
            <person name="Pangilinan J."/>
            <person name="Ruiz-Duenas F.J."/>
            <person name="Barrasa J.M."/>
            <person name="Sanchez-Garcia M."/>
            <person name="Camarero S."/>
            <person name="Miyauchi S."/>
            <person name="Serrano A."/>
            <person name="Linde D."/>
            <person name="Babiker R."/>
            <person name="Drula E."/>
            <person name="Ayuso-Fernandez I."/>
            <person name="Pacheco R."/>
            <person name="Padilla G."/>
            <person name="Ferreira P."/>
            <person name="Barriuso J."/>
            <person name="Kellner H."/>
            <person name="Castanera R."/>
            <person name="Alfaro M."/>
            <person name="Ramirez L."/>
            <person name="Pisabarro A.G."/>
            <person name="Kuo A."/>
            <person name="Tritt A."/>
            <person name="Lipzen A."/>
            <person name="He G."/>
            <person name="Yan M."/>
            <person name="Ng V."/>
            <person name="Cullen D."/>
            <person name="Martin F."/>
            <person name="Rosso M.-N."/>
            <person name="Henrissat B."/>
            <person name="Hibbett D."/>
            <person name="Martinez A.T."/>
            <person name="Grigoriev I.V."/>
        </authorList>
    </citation>
    <scope>NUCLEOTIDE SEQUENCE</scope>
    <source>
        <strain evidence="1">AH 40177</strain>
    </source>
</reference>
<comment type="caution">
    <text evidence="1">The sequence shown here is derived from an EMBL/GenBank/DDBJ whole genome shotgun (WGS) entry which is preliminary data.</text>
</comment>
<protein>
    <submittedName>
        <fullName evidence="1">Uncharacterized protein</fullName>
    </submittedName>
</protein>
<evidence type="ECO:0000313" key="1">
    <source>
        <dbReference type="EMBL" id="KAF9065757.1"/>
    </source>
</evidence>
<name>A0A9P5PNK4_9AGAR</name>
<keyword evidence="2" id="KW-1185">Reference proteome</keyword>
<dbReference type="EMBL" id="JADNRY010000098">
    <property type="protein sequence ID" value="KAF9065757.1"/>
    <property type="molecule type" value="Genomic_DNA"/>
</dbReference>
<accession>A0A9P5PNK4</accession>
<gene>
    <name evidence="1" type="ORF">BDP27DRAFT_1366149</name>
</gene>
<evidence type="ECO:0000313" key="2">
    <source>
        <dbReference type="Proteomes" id="UP000772434"/>
    </source>
</evidence>
<proteinExistence type="predicted"/>
<dbReference type="Gene3D" id="2.60.120.10">
    <property type="entry name" value="Jelly Rolls"/>
    <property type="match status" value="1"/>
</dbReference>